<keyword evidence="2" id="KW-1185">Reference proteome</keyword>
<name>A0ACC3MQD6_9PEZI</name>
<organism evidence="1 2">
    <name type="scientific">Vermiconidia calcicola</name>
    <dbReference type="NCBI Taxonomy" id="1690605"/>
    <lineage>
        <taxon>Eukaryota</taxon>
        <taxon>Fungi</taxon>
        <taxon>Dikarya</taxon>
        <taxon>Ascomycota</taxon>
        <taxon>Pezizomycotina</taxon>
        <taxon>Dothideomycetes</taxon>
        <taxon>Dothideomycetidae</taxon>
        <taxon>Mycosphaerellales</taxon>
        <taxon>Extremaceae</taxon>
        <taxon>Vermiconidia</taxon>
    </lineage>
</organism>
<proteinExistence type="predicted"/>
<protein>
    <submittedName>
        <fullName evidence="1">Uncharacterized protein</fullName>
    </submittedName>
</protein>
<reference evidence="1" key="1">
    <citation type="submission" date="2023-07" db="EMBL/GenBank/DDBJ databases">
        <title>Black Yeasts Isolated from many extreme environments.</title>
        <authorList>
            <person name="Coleine C."/>
            <person name="Stajich J.E."/>
            <person name="Selbmann L."/>
        </authorList>
    </citation>
    <scope>NUCLEOTIDE SEQUENCE</scope>
    <source>
        <strain evidence="1">CCFEE 5714</strain>
    </source>
</reference>
<gene>
    <name evidence="1" type="ORF">LTR37_016524</name>
</gene>
<dbReference type="EMBL" id="JAUTXU010000199">
    <property type="protein sequence ID" value="KAK3699281.1"/>
    <property type="molecule type" value="Genomic_DNA"/>
</dbReference>
<evidence type="ECO:0000313" key="1">
    <source>
        <dbReference type="EMBL" id="KAK3699281.1"/>
    </source>
</evidence>
<evidence type="ECO:0000313" key="2">
    <source>
        <dbReference type="Proteomes" id="UP001281147"/>
    </source>
</evidence>
<accession>A0ACC3MQD6</accession>
<dbReference type="Proteomes" id="UP001281147">
    <property type="component" value="Unassembled WGS sequence"/>
</dbReference>
<sequence length="698" mass="75272">MADAVALNRAGTNTGKMAALVKGMWDERTTGDSNAFEMVLRAQVDEVFLVLAHLGEAIIPLGIFNKEYYLQTLGDVQAAISSYGNNMLSLAWAELDAELQYVCTAGFTICACFAPIPVYRGFGASVLGDWDWACPDMAYLEEKAKKRAIRTVYGVKQKTDAQPTGSVFLAFDQVIQVLQVKPMAFLVKRPLMSGFTGQPHYGPKPKKDAKDDFEWLEQWLKHIEKRGHPTPKGVTRNYRWGVPFATWTSPYSCHIIGSHKECETLAYHQMDPGRLLHAFVCRGNVNLSDSQILLLLPGSPAESLLCWLEGLPGTPHKIVQWEDLDTENFEKKSSKTLRKRIGQHPLPAQYAIRNPDSITRPGLPATASSPAVLEHPNTVSPPPYSPHRAETRDGQAQSPAAELGGPDAMELPAGPVASSPLALQHTASLPVPGANSTVNQRVTGLPATTGLKSIHTLRRKPSESTFAAYKIPAASSIGASSPMKTLTDTDRSSSVPTVAELHSETAPRPPPRPPKPEMPAAVELPTDFQSEAPRPLEAKPQIVINGPATESNAGAAATQIVRKPVKLQGHEDSEKEVAHDTSGEPNKLSTAITTTNAENLSTAGSATPKDRYLELLNKVARGEVSPQALSAMLENGNFLTKSASEIIPMSEDSPKPFANAPSSLPYPTTPVEDKPGPNAVSGTYNHDVPASLMPGRPT</sequence>
<comment type="caution">
    <text evidence="1">The sequence shown here is derived from an EMBL/GenBank/DDBJ whole genome shotgun (WGS) entry which is preliminary data.</text>
</comment>